<accession>A0A382WMA9</accession>
<proteinExistence type="predicted"/>
<reference evidence="1" key="1">
    <citation type="submission" date="2018-05" db="EMBL/GenBank/DDBJ databases">
        <authorList>
            <person name="Lanie J.A."/>
            <person name="Ng W.-L."/>
            <person name="Kazmierczak K.M."/>
            <person name="Andrzejewski T.M."/>
            <person name="Davidsen T.M."/>
            <person name="Wayne K.J."/>
            <person name="Tettelin H."/>
            <person name="Glass J.I."/>
            <person name="Rusch D."/>
            <person name="Podicherti R."/>
            <person name="Tsui H.-C.T."/>
            <person name="Winkler M.E."/>
        </authorList>
    </citation>
    <scope>NUCLEOTIDE SEQUENCE</scope>
</reference>
<feature type="non-terminal residue" evidence="1">
    <location>
        <position position="1"/>
    </location>
</feature>
<sequence>CAKTSPPVNPMPQPKANPICTIRSALTFAVDSR</sequence>
<protein>
    <submittedName>
        <fullName evidence="1">Uncharacterized protein</fullName>
    </submittedName>
</protein>
<dbReference type="EMBL" id="UINC01160994">
    <property type="protein sequence ID" value="SVD59932.1"/>
    <property type="molecule type" value="Genomic_DNA"/>
</dbReference>
<organism evidence="1">
    <name type="scientific">marine metagenome</name>
    <dbReference type="NCBI Taxonomy" id="408172"/>
    <lineage>
        <taxon>unclassified sequences</taxon>
        <taxon>metagenomes</taxon>
        <taxon>ecological metagenomes</taxon>
    </lineage>
</organism>
<gene>
    <name evidence="1" type="ORF">METZ01_LOCUS412786</name>
</gene>
<name>A0A382WMA9_9ZZZZ</name>
<dbReference type="AlphaFoldDB" id="A0A382WMA9"/>
<evidence type="ECO:0000313" key="1">
    <source>
        <dbReference type="EMBL" id="SVD59932.1"/>
    </source>
</evidence>
<feature type="non-terminal residue" evidence="1">
    <location>
        <position position="33"/>
    </location>
</feature>